<dbReference type="AlphaFoldDB" id="A0A9D2KU57"/>
<dbReference type="SMART" id="SM00320">
    <property type="entry name" value="WD40"/>
    <property type="match status" value="3"/>
</dbReference>
<proteinExistence type="predicted"/>
<evidence type="ECO:0000313" key="2">
    <source>
        <dbReference type="Proteomes" id="UP000823862"/>
    </source>
</evidence>
<comment type="caution">
    <text evidence="1">The sequence shown here is derived from an EMBL/GenBank/DDBJ whole genome shotgun (WGS) entry which is preliminary data.</text>
</comment>
<dbReference type="EMBL" id="DWZI01000036">
    <property type="protein sequence ID" value="HJA85846.1"/>
    <property type="molecule type" value="Genomic_DNA"/>
</dbReference>
<protein>
    <submittedName>
        <fullName evidence="1">WD40 repeat domain-containing protein</fullName>
    </submittedName>
</protein>
<accession>A0A9D2KU57</accession>
<dbReference type="SUPFAM" id="SSF50978">
    <property type="entry name" value="WD40 repeat-like"/>
    <property type="match status" value="1"/>
</dbReference>
<reference evidence="1" key="2">
    <citation type="submission" date="2021-04" db="EMBL/GenBank/DDBJ databases">
        <authorList>
            <person name="Gilroy R."/>
        </authorList>
    </citation>
    <scope>NUCLEOTIDE SEQUENCE</scope>
    <source>
        <strain evidence="1">ChiHjej12B11-9795</strain>
    </source>
</reference>
<dbReference type="InterPro" id="IPR001680">
    <property type="entry name" value="WD40_rpt"/>
</dbReference>
<name>A0A9D2KU57_9BACE</name>
<sequence length="735" mass="82516">MNAKGFRYRLVLGGTLFVAFTLMGGQAWAQVKEKRNFASDKDIASFENTTFCTAFLDEHGSLYTLRDIAIVDISDIDKIAFNPTGSSLALIRGDKNITIYSFRQRNQRLFELKDKRKGLKDREVLALDVPTDLSEVEGPLMNLTEQQVKQLRKGKRMPLAMCYAPDARHFMVSNSLGEIVIYDTRAYEPQAYIQGKSLATTLAVSSNNYFIAAGTGKSVDIWNVRTGELRKNLPVTGLVVGLDFSADASQLAVVTDDNCLSIWDTKTWNKVAVYDKLGGKLASPSFHPQGKYVSVVRDGNAILVVNLKNGAVEQTLEEKMGGVLSSRFFINRQNSEVFMISNRPNSLVFWDANGLNPFYGKLLNDEVDARMNEWVKMMQGETMEEYAIRVNDETRLKQQQLFAQEVATELAGDRLAIENPFVGDYDESTNKLNIGFNTLPSIAIDVPEGELGDFKDGSLKFNNAVYVLNDKDEFELAYVEVLNETTNKVYIYDNIGRTKLTALEADENFVPLEIMQQASREEVQLQEIKEAVVEEKKQEKLITENTQIDVKTEVQADVDADGNKIYNYKVSYQYEVINKAYSAKEDFPSGGYDIERSNAAMSLMKIIKNAFEGDFAKYLAEGKQVKIIITGSADASPIRGRIAYRGQYGEFVDEPYYKDGNLDNITVTKASGITTNEQLALLRAAGVMDYVKKNVTTLQNTDNQYEFHVEVAKERGGEFRKINVQFVIVDAFPVQ</sequence>
<organism evidence="1 2">
    <name type="scientific">Candidatus Bacteroides avicola</name>
    <dbReference type="NCBI Taxonomy" id="2838468"/>
    <lineage>
        <taxon>Bacteria</taxon>
        <taxon>Pseudomonadati</taxon>
        <taxon>Bacteroidota</taxon>
        <taxon>Bacteroidia</taxon>
        <taxon>Bacteroidales</taxon>
        <taxon>Bacteroidaceae</taxon>
        <taxon>Bacteroides</taxon>
    </lineage>
</organism>
<dbReference type="InterPro" id="IPR015943">
    <property type="entry name" value="WD40/YVTN_repeat-like_dom_sf"/>
</dbReference>
<gene>
    <name evidence="1" type="ORF">H9950_06600</name>
</gene>
<dbReference type="Proteomes" id="UP000823862">
    <property type="component" value="Unassembled WGS sequence"/>
</dbReference>
<reference evidence="1" key="1">
    <citation type="journal article" date="2021" name="PeerJ">
        <title>Extensive microbial diversity within the chicken gut microbiome revealed by metagenomics and culture.</title>
        <authorList>
            <person name="Gilroy R."/>
            <person name="Ravi A."/>
            <person name="Getino M."/>
            <person name="Pursley I."/>
            <person name="Horton D.L."/>
            <person name="Alikhan N.F."/>
            <person name="Baker D."/>
            <person name="Gharbi K."/>
            <person name="Hall N."/>
            <person name="Watson M."/>
            <person name="Adriaenssens E.M."/>
            <person name="Foster-Nyarko E."/>
            <person name="Jarju S."/>
            <person name="Secka A."/>
            <person name="Antonio M."/>
            <person name="Oren A."/>
            <person name="Chaudhuri R.R."/>
            <person name="La Ragione R."/>
            <person name="Hildebrand F."/>
            <person name="Pallen M.J."/>
        </authorList>
    </citation>
    <scope>NUCLEOTIDE SEQUENCE</scope>
    <source>
        <strain evidence="1">ChiHjej12B11-9795</strain>
    </source>
</reference>
<dbReference type="InterPro" id="IPR036322">
    <property type="entry name" value="WD40_repeat_dom_sf"/>
</dbReference>
<evidence type="ECO:0000313" key="1">
    <source>
        <dbReference type="EMBL" id="HJA85846.1"/>
    </source>
</evidence>
<dbReference type="PANTHER" id="PTHR19879">
    <property type="entry name" value="TRANSCRIPTION INITIATION FACTOR TFIID"/>
    <property type="match status" value="1"/>
</dbReference>
<dbReference type="PANTHER" id="PTHR19879:SF9">
    <property type="entry name" value="TRANSCRIPTION INITIATION FACTOR TFIID SUBUNIT 5"/>
    <property type="match status" value="1"/>
</dbReference>
<dbReference type="Gene3D" id="2.130.10.10">
    <property type="entry name" value="YVTN repeat-like/Quinoprotein amine dehydrogenase"/>
    <property type="match status" value="1"/>
</dbReference>